<protein>
    <submittedName>
        <fullName evidence="1">Uncharacterized protein</fullName>
    </submittedName>
</protein>
<reference evidence="1" key="2">
    <citation type="submission" date="2013-11" db="EMBL/GenBank/DDBJ databases">
        <title>Draft genome sequence of Anaerostipes caccae (DSM 14662).</title>
        <authorList>
            <person name="Sudarsanam P."/>
            <person name="Ley R."/>
            <person name="Guruge J."/>
            <person name="Turnbaugh P.J."/>
            <person name="Mahowald M."/>
            <person name="Liep D."/>
            <person name="Gordon J."/>
        </authorList>
    </citation>
    <scope>NUCLEOTIDE SEQUENCE</scope>
    <source>
        <strain evidence="1">DSM 14662</strain>
    </source>
</reference>
<name>B0M994_ANACD</name>
<dbReference type="Proteomes" id="UP000004935">
    <property type="component" value="Unassembled WGS sequence"/>
</dbReference>
<accession>B0M994</accession>
<evidence type="ECO:0000313" key="2">
    <source>
        <dbReference type="Proteomes" id="UP000004935"/>
    </source>
</evidence>
<reference evidence="1" key="1">
    <citation type="submission" date="2007-11" db="EMBL/GenBank/DDBJ databases">
        <authorList>
            <person name="Fulton L."/>
            <person name="Clifton S."/>
            <person name="Fulton B."/>
            <person name="Xu J."/>
            <person name="Minx P."/>
            <person name="Pepin K.H."/>
            <person name="Johnson M."/>
            <person name="Thiruvilangam P."/>
            <person name="Bhonagiri V."/>
            <person name="Nash W.E."/>
            <person name="Mardis E.R."/>
            <person name="Wilson R.K."/>
        </authorList>
    </citation>
    <scope>NUCLEOTIDE SEQUENCE [LARGE SCALE GENOMIC DNA]</scope>
    <source>
        <strain evidence="1">DSM 14662</strain>
    </source>
</reference>
<comment type="caution">
    <text evidence="1">The sequence shown here is derived from an EMBL/GenBank/DDBJ whole genome shotgun (WGS) entry which is preliminary data.</text>
</comment>
<dbReference type="STRING" id="411490.ANACAC_00196"/>
<keyword evidence="2" id="KW-1185">Reference proteome</keyword>
<dbReference type="HOGENOM" id="CLU_3211602_0_0_9"/>
<proteinExistence type="predicted"/>
<evidence type="ECO:0000313" key="1">
    <source>
        <dbReference type="EMBL" id="EDR99355.1"/>
    </source>
</evidence>
<dbReference type="EMBL" id="ABAX03000001">
    <property type="protein sequence ID" value="EDR99355.1"/>
    <property type="molecule type" value="Genomic_DNA"/>
</dbReference>
<sequence length="44" mass="5449">MNIMIIVEYLYKIGKFRDLVETGILAEDYYKLIQTNHYWDEYEN</sequence>
<gene>
    <name evidence="1" type="ORF">ANACAC_00196</name>
</gene>
<organism evidence="1 2">
    <name type="scientific">Anaerostipes caccae (strain DSM 14662 / CCUG 47493 / JCM 13470 / NCIMB 13811 / L1-92)</name>
    <dbReference type="NCBI Taxonomy" id="411490"/>
    <lineage>
        <taxon>Bacteria</taxon>
        <taxon>Bacillati</taxon>
        <taxon>Bacillota</taxon>
        <taxon>Clostridia</taxon>
        <taxon>Lachnospirales</taxon>
        <taxon>Lachnospiraceae</taxon>
        <taxon>Anaerostipes</taxon>
    </lineage>
</organism>
<dbReference type="AlphaFoldDB" id="B0M994"/>